<sequence length="66" mass="7904">MWLVMPLMISLLRAHTINITSGTGTRYHGPTRGDRPRAETFLRCQDQTFPVRSMLRRSMLWFFRYE</sequence>
<protein>
    <submittedName>
        <fullName evidence="1">Putative secreted protein</fullName>
    </submittedName>
</protein>
<name>A0A2M4DHJ0_ANODA</name>
<organism evidence="1">
    <name type="scientific">Anopheles darlingi</name>
    <name type="common">Mosquito</name>
    <dbReference type="NCBI Taxonomy" id="43151"/>
    <lineage>
        <taxon>Eukaryota</taxon>
        <taxon>Metazoa</taxon>
        <taxon>Ecdysozoa</taxon>
        <taxon>Arthropoda</taxon>
        <taxon>Hexapoda</taxon>
        <taxon>Insecta</taxon>
        <taxon>Pterygota</taxon>
        <taxon>Neoptera</taxon>
        <taxon>Endopterygota</taxon>
        <taxon>Diptera</taxon>
        <taxon>Nematocera</taxon>
        <taxon>Culicoidea</taxon>
        <taxon>Culicidae</taxon>
        <taxon>Anophelinae</taxon>
        <taxon>Anopheles</taxon>
    </lineage>
</organism>
<reference evidence="1" key="1">
    <citation type="submission" date="2018-01" db="EMBL/GenBank/DDBJ databases">
        <title>An insight into the sialome of Amazonian anophelines.</title>
        <authorList>
            <person name="Ribeiro J.M."/>
            <person name="Scarpassa V."/>
            <person name="Calvo E."/>
        </authorList>
    </citation>
    <scope>NUCLEOTIDE SEQUENCE</scope>
</reference>
<dbReference type="AlphaFoldDB" id="A0A2M4DHJ0"/>
<dbReference type="EMBL" id="GGFL01012781">
    <property type="protein sequence ID" value="MBW76959.1"/>
    <property type="molecule type" value="Transcribed_RNA"/>
</dbReference>
<accession>A0A2M4DHJ0</accession>
<evidence type="ECO:0000313" key="1">
    <source>
        <dbReference type="EMBL" id="MBW76959.1"/>
    </source>
</evidence>
<proteinExistence type="predicted"/>